<evidence type="ECO:0000313" key="2">
    <source>
        <dbReference type="Proteomes" id="UP000887565"/>
    </source>
</evidence>
<accession>A0A915IMU1</accession>
<sequence>MLDTPMTFATAYAQMQLVSKTGGEMANYFAFDCQEWPIVYRMVNNAMAKIYDNYRQQFQMQGGLMFDGEWVPEDIWEWIILRLNQMSMKQKAPGDDQVQPGKFQHTVAKSP</sequence>
<dbReference type="AlphaFoldDB" id="A0A915IMU1"/>
<organism evidence="2 3">
    <name type="scientific">Romanomermis culicivorax</name>
    <name type="common">Nematode worm</name>
    <dbReference type="NCBI Taxonomy" id="13658"/>
    <lineage>
        <taxon>Eukaryota</taxon>
        <taxon>Metazoa</taxon>
        <taxon>Ecdysozoa</taxon>
        <taxon>Nematoda</taxon>
        <taxon>Enoplea</taxon>
        <taxon>Dorylaimia</taxon>
        <taxon>Mermithida</taxon>
        <taxon>Mermithoidea</taxon>
        <taxon>Mermithidae</taxon>
        <taxon>Romanomermis</taxon>
    </lineage>
</organism>
<dbReference type="Proteomes" id="UP000887565">
    <property type="component" value="Unplaced"/>
</dbReference>
<evidence type="ECO:0000313" key="3">
    <source>
        <dbReference type="WBParaSite" id="nRc.2.0.1.t15130-RA"/>
    </source>
</evidence>
<reference evidence="3" key="1">
    <citation type="submission" date="2022-11" db="UniProtKB">
        <authorList>
            <consortium name="WormBaseParasite"/>
        </authorList>
    </citation>
    <scope>IDENTIFICATION</scope>
</reference>
<feature type="region of interest" description="Disordered" evidence="1">
    <location>
        <begin position="91"/>
        <end position="111"/>
    </location>
</feature>
<dbReference type="WBParaSite" id="nRc.2.0.1.t15130-RA">
    <property type="protein sequence ID" value="nRc.2.0.1.t15130-RA"/>
    <property type="gene ID" value="nRc.2.0.1.g15130"/>
</dbReference>
<name>A0A915IMU1_ROMCU</name>
<keyword evidence="2" id="KW-1185">Reference proteome</keyword>
<proteinExistence type="predicted"/>
<evidence type="ECO:0000256" key="1">
    <source>
        <dbReference type="SAM" id="MobiDB-lite"/>
    </source>
</evidence>
<protein>
    <submittedName>
        <fullName evidence="3">Uncharacterized protein</fullName>
    </submittedName>
</protein>